<proteinExistence type="predicted"/>
<dbReference type="Proteomes" id="UP000283946">
    <property type="component" value="Chromosome"/>
</dbReference>
<dbReference type="EMBL" id="CP028130">
    <property type="protein sequence ID" value="AZZ56417.1"/>
    <property type="molecule type" value="Genomic_DNA"/>
</dbReference>
<accession>A0AAD1ADU4</accession>
<name>A0AAD1ADU4_9MICO</name>
<dbReference type="InterPro" id="IPR016181">
    <property type="entry name" value="Acyl_CoA_acyltransferase"/>
</dbReference>
<reference evidence="4 5" key="1">
    <citation type="submission" date="2018-03" db="EMBL/GenBank/DDBJ databases">
        <title>Bacteriophage NCPPB3778 and a type I-E CRISPR drive the evolution of the US Biological Select Agent, Rathayibacter toxicus.</title>
        <authorList>
            <person name="Davis E.W.II."/>
            <person name="Tabima J.F."/>
            <person name="Weisberg A.J."/>
            <person name="Dantas Lopes L."/>
            <person name="Wiseman M.S."/>
            <person name="Wiseman M.S."/>
            <person name="Pupko T."/>
            <person name="Belcher M.S."/>
            <person name="Sechler A.J."/>
            <person name="Tancos M.A."/>
            <person name="Schroeder B.K."/>
            <person name="Murray T.D."/>
            <person name="Luster D.G."/>
            <person name="Schneider W.L."/>
            <person name="Rogers E."/>
            <person name="Andreote F.D."/>
            <person name="Grunwald N.J."/>
            <person name="Putnam M.L."/>
            <person name="Chang J.H."/>
        </authorList>
    </citation>
    <scope>NUCLEOTIDE SEQUENCE [LARGE SCALE GENOMIC DNA]</scope>
    <source>
        <strain evidence="4 5">NCCPB 2253</strain>
    </source>
</reference>
<dbReference type="InterPro" id="IPR050832">
    <property type="entry name" value="Bact_Acetyltransf"/>
</dbReference>
<dbReference type="AlphaFoldDB" id="A0AAD1ADU4"/>
<evidence type="ECO:0000256" key="2">
    <source>
        <dbReference type="ARBA" id="ARBA00023315"/>
    </source>
</evidence>
<dbReference type="InterPro" id="IPR000182">
    <property type="entry name" value="GNAT_dom"/>
</dbReference>
<keyword evidence="2" id="KW-0012">Acyltransferase</keyword>
<evidence type="ECO:0000259" key="3">
    <source>
        <dbReference type="PROSITE" id="PS51186"/>
    </source>
</evidence>
<dbReference type="Gene3D" id="3.40.630.30">
    <property type="match status" value="1"/>
</dbReference>
<dbReference type="KEGG" id="ria:C7V51_11415"/>
<protein>
    <submittedName>
        <fullName evidence="4">N-acetyltransferase</fullName>
    </submittedName>
</protein>
<feature type="domain" description="N-acetyltransferase" evidence="3">
    <location>
        <begin position="1"/>
        <end position="148"/>
    </location>
</feature>
<dbReference type="Pfam" id="PF00583">
    <property type="entry name" value="Acetyltransf_1"/>
    <property type="match status" value="1"/>
</dbReference>
<dbReference type="PANTHER" id="PTHR43877">
    <property type="entry name" value="AMINOALKYLPHOSPHONATE N-ACETYLTRANSFERASE-RELATED-RELATED"/>
    <property type="match status" value="1"/>
</dbReference>
<evidence type="ECO:0000256" key="1">
    <source>
        <dbReference type="ARBA" id="ARBA00022679"/>
    </source>
</evidence>
<dbReference type="PANTHER" id="PTHR43877:SF2">
    <property type="entry name" value="AMINOALKYLPHOSPHONATE N-ACETYLTRANSFERASE-RELATED"/>
    <property type="match status" value="1"/>
</dbReference>
<dbReference type="GO" id="GO:0016747">
    <property type="term" value="F:acyltransferase activity, transferring groups other than amino-acyl groups"/>
    <property type="evidence" value="ECO:0007669"/>
    <property type="project" value="InterPro"/>
</dbReference>
<gene>
    <name evidence="4" type="ORF">C7V51_11415</name>
</gene>
<sequence length="157" mass="16753">MPDEPRLIETTAADPAVTTLFALQEADLLARYGDDDTGPRPPLDAPTLLLESGGALVGCVALAVEDGVGEIKRMFVVEAARGRGMSRVLLAGVERLAERAGIEMLRLVTGTEQPEAMSLYASAGYALIPGYGYWGEKPNVRCYAKRLRSSGQLSSPE</sequence>
<organism evidence="4 5">
    <name type="scientific">Rathayibacter iranicus</name>
    <dbReference type="NCBI Taxonomy" id="59737"/>
    <lineage>
        <taxon>Bacteria</taxon>
        <taxon>Bacillati</taxon>
        <taxon>Actinomycetota</taxon>
        <taxon>Actinomycetes</taxon>
        <taxon>Micrococcales</taxon>
        <taxon>Microbacteriaceae</taxon>
        <taxon>Rathayibacter</taxon>
    </lineage>
</organism>
<dbReference type="SUPFAM" id="SSF55729">
    <property type="entry name" value="Acyl-CoA N-acyltransferases (Nat)"/>
    <property type="match status" value="1"/>
</dbReference>
<dbReference type="PROSITE" id="PS51186">
    <property type="entry name" value="GNAT"/>
    <property type="match status" value="1"/>
</dbReference>
<evidence type="ECO:0000313" key="4">
    <source>
        <dbReference type="EMBL" id="AZZ56417.1"/>
    </source>
</evidence>
<dbReference type="RefSeq" id="WP_104265597.1">
    <property type="nucleotide sequence ID" value="NZ_CP028130.1"/>
</dbReference>
<keyword evidence="1" id="KW-0808">Transferase</keyword>
<dbReference type="CDD" id="cd04301">
    <property type="entry name" value="NAT_SF"/>
    <property type="match status" value="1"/>
</dbReference>
<evidence type="ECO:0000313" key="5">
    <source>
        <dbReference type="Proteomes" id="UP000283946"/>
    </source>
</evidence>